<feature type="compositionally biased region" description="Pro residues" evidence="1">
    <location>
        <begin position="26"/>
        <end position="48"/>
    </location>
</feature>
<organism evidence="2 3">
    <name type="scientific">Fopius arisanus</name>
    <dbReference type="NCBI Taxonomy" id="64838"/>
    <lineage>
        <taxon>Eukaryota</taxon>
        <taxon>Metazoa</taxon>
        <taxon>Ecdysozoa</taxon>
        <taxon>Arthropoda</taxon>
        <taxon>Hexapoda</taxon>
        <taxon>Insecta</taxon>
        <taxon>Pterygota</taxon>
        <taxon>Neoptera</taxon>
        <taxon>Endopterygota</taxon>
        <taxon>Hymenoptera</taxon>
        <taxon>Apocrita</taxon>
        <taxon>Ichneumonoidea</taxon>
        <taxon>Braconidae</taxon>
        <taxon>Opiinae</taxon>
        <taxon>Fopius</taxon>
    </lineage>
</organism>
<sequence length="175" mass="18967">MADNDANDPTPAVAEDNDDLRFLAQRPPPSPPPLPPMSPCRQPSPGPAPREQNNPAPHHLPDPNILLHHVEQLGRQIADLQRQIRLDRRNAAPLAQGPQEPARRGRGRGAAPLAQHPQEPAPRGRGRGAAPLAQDPEDPENPEEAVPRGRGRGAARGNRRAGRFLGERNARYGPC</sequence>
<feature type="region of interest" description="Disordered" evidence="1">
    <location>
        <begin position="1"/>
        <end position="68"/>
    </location>
</feature>
<dbReference type="AlphaFoldDB" id="A0A9R1TQ42"/>
<reference evidence="3" key="1">
    <citation type="submission" date="2025-08" db="UniProtKB">
        <authorList>
            <consortium name="RefSeq"/>
        </authorList>
    </citation>
    <scope>IDENTIFICATION</scope>
    <source>
        <strain evidence="3">USDA-PBARC FA_bdor</strain>
        <tissue evidence="3">Whole organism</tissue>
    </source>
</reference>
<name>A0A9R1TQ42_9HYME</name>
<feature type="compositionally biased region" description="Basic residues" evidence="1">
    <location>
        <begin position="149"/>
        <end position="162"/>
    </location>
</feature>
<proteinExistence type="predicted"/>
<dbReference type="OrthoDB" id="7709124at2759"/>
<evidence type="ECO:0000256" key="1">
    <source>
        <dbReference type="SAM" id="MobiDB-lite"/>
    </source>
</evidence>
<feature type="region of interest" description="Disordered" evidence="1">
    <location>
        <begin position="88"/>
        <end position="175"/>
    </location>
</feature>
<accession>A0A9R1TQ42</accession>
<evidence type="ECO:0000313" key="3">
    <source>
        <dbReference type="RefSeq" id="XP_011313011.1"/>
    </source>
</evidence>
<dbReference type="RefSeq" id="XP_011313011.1">
    <property type="nucleotide sequence ID" value="XM_011314709.1"/>
</dbReference>
<dbReference type="Proteomes" id="UP000694866">
    <property type="component" value="Unplaced"/>
</dbReference>
<protein>
    <submittedName>
        <fullName evidence="3">Proline-rich protein HaeIII subfamily 1-like</fullName>
    </submittedName>
</protein>
<keyword evidence="2" id="KW-1185">Reference proteome</keyword>
<evidence type="ECO:0000313" key="2">
    <source>
        <dbReference type="Proteomes" id="UP000694866"/>
    </source>
</evidence>
<feature type="compositionally biased region" description="Basic and acidic residues" evidence="1">
    <location>
        <begin position="165"/>
        <end position="175"/>
    </location>
</feature>
<dbReference type="GeneID" id="105272537"/>
<gene>
    <name evidence="3" type="primary">LOC105272537</name>
</gene>
<dbReference type="KEGG" id="fas:105272537"/>